<protein>
    <submittedName>
        <fullName evidence="1">Uncharacterized protein</fullName>
    </submittedName>
</protein>
<accession>A0AAD8AP23</accession>
<organism evidence="1 2">
    <name type="scientific">Biomphalaria pfeifferi</name>
    <name type="common">Bloodfluke planorb</name>
    <name type="synonym">Freshwater snail</name>
    <dbReference type="NCBI Taxonomy" id="112525"/>
    <lineage>
        <taxon>Eukaryota</taxon>
        <taxon>Metazoa</taxon>
        <taxon>Spiralia</taxon>
        <taxon>Lophotrochozoa</taxon>
        <taxon>Mollusca</taxon>
        <taxon>Gastropoda</taxon>
        <taxon>Heterobranchia</taxon>
        <taxon>Euthyneura</taxon>
        <taxon>Panpulmonata</taxon>
        <taxon>Hygrophila</taxon>
        <taxon>Lymnaeoidea</taxon>
        <taxon>Planorbidae</taxon>
        <taxon>Biomphalaria</taxon>
    </lineage>
</organism>
<evidence type="ECO:0000313" key="1">
    <source>
        <dbReference type="EMBL" id="KAK0039761.1"/>
    </source>
</evidence>
<dbReference type="Proteomes" id="UP001233172">
    <property type="component" value="Unassembled WGS sequence"/>
</dbReference>
<keyword evidence="2" id="KW-1185">Reference proteome</keyword>
<gene>
    <name evidence="1" type="ORF">Bpfe_030816</name>
</gene>
<dbReference type="EMBL" id="JASAOG010000405">
    <property type="protein sequence ID" value="KAK0039761.1"/>
    <property type="molecule type" value="Genomic_DNA"/>
</dbReference>
<comment type="caution">
    <text evidence="1">The sequence shown here is derived from an EMBL/GenBank/DDBJ whole genome shotgun (WGS) entry which is preliminary data.</text>
</comment>
<proteinExistence type="predicted"/>
<dbReference type="AlphaFoldDB" id="A0AAD8AP23"/>
<sequence length="73" mass="8159">MIRLSQECEGSYLQSLAMVPNFDGALGSNRQRPQSQLWLHPRSCLSTPLSACSPYRHARLRKGALCLSETLNL</sequence>
<evidence type="ECO:0000313" key="2">
    <source>
        <dbReference type="Proteomes" id="UP001233172"/>
    </source>
</evidence>
<reference evidence="1" key="2">
    <citation type="submission" date="2023-04" db="EMBL/GenBank/DDBJ databases">
        <authorList>
            <person name="Bu L."/>
            <person name="Lu L."/>
            <person name="Laidemitt M.R."/>
            <person name="Zhang S.M."/>
            <person name="Mutuku M."/>
            <person name="Mkoji G."/>
            <person name="Steinauer M."/>
            <person name="Loker E.S."/>
        </authorList>
    </citation>
    <scope>NUCLEOTIDE SEQUENCE</scope>
    <source>
        <strain evidence="1">KasaAsao</strain>
        <tissue evidence="1">Whole Snail</tissue>
    </source>
</reference>
<name>A0AAD8AP23_BIOPF</name>
<reference evidence="1" key="1">
    <citation type="journal article" date="2023" name="PLoS Negl. Trop. Dis.">
        <title>A genome sequence for Biomphalaria pfeifferi, the major vector snail for the human-infecting parasite Schistosoma mansoni.</title>
        <authorList>
            <person name="Bu L."/>
            <person name="Lu L."/>
            <person name="Laidemitt M.R."/>
            <person name="Zhang S.M."/>
            <person name="Mutuku M."/>
            <person name="Mkoji G."/>
            <person name="Steinauer M."/>
            <person name="Loker E.S."/>
        </authorList>
    </citation>
    <scope>NUCLEOTIDE SEQUENCE</scope>
    <source>
        <strain evidence="1">KasaAsao</strain>
    </source>
</reference>